<accession>A0A699IDF3</accession>
<sequence length="40" mass="4565">PLPVKVVATARRLEMPLPEARTAIEEKKKKLAVKDRCQLH</sequence>
<proteinExistence type="predicted"/>
<protein>
    <submittedName>
        <fullName evidence="1">Uncharacterized protein</fullName>
    </submittedName>
</protein>
<evidence type="ECO:0000313" key="1">
    <source>
        <dbReference type="EMBL" id="GEZ37281.1"/>
    </source>
</evidence>
<dbReference type="EMBL" id="BKCJ010271118">
    <property type="protein sequence ID" value="GEZ37281.1"/>
    <property type="molecule type" value="Genomic_DNA"/>
</dbReference>
<dbReference type="AlphaFoldDB" id="A0A699IDF3"/>
<reference evidence="1" key="1">
    <citation type="journal article" date="2019" name="Sci. Rep.">
        <title>Draft genome of Tanacetum cinerariifolium, the natural source of mosquito coil.</title>
        <authorList>
            <person name="Yamashiro T."/>
            <person name="Shiraishi A."/>
            <person name="Satake H."/>
            <person name="Nakayama K."/>
        </authorList>
    </citation>
    <scope>NUCLEOTIDE SEQUENCE</scope>
</reference>
<organism evidence="1">
    <name type="scientific">Tanacetum cinerariifolium</name>
    <name type="common">Dalmatian daisy</name>
    <name type="synonym">Chrysanthemum cinerariifolium</name>
    <dbReference type="NCBI Taxonomy" id="118510"/>
    <lineage>
        <taxon>Eukaryota</taxon>
        <taxon>Viridiplantae</taxon>
        <taxon>Streptophyta</taxon>
        <taxon>Embryophyta</taxon>
        <taxon>Tracheophyta</taxon>
        <taxon>Spermatophyta</taxon>
        <taxon>Magnoliopsida</taxon>
        <taxon>eudicotyledons</taxon>
        <taxon>Gunneridae</taxon>
        <taxon>Pentapetalae</taxon>
        <taxon>asterids</taxon>
        <taxon>campanulids</taxon>
        <taxon>Asterales</taxon>
        <taxon>Asteraceae</taxon>
        <taxon>Asteroideae</taxon>
        <taxon>Anthemideae</taxon>
        <taxon>Anthemidinae</taxon>
        <taxon>Tanacetum</taxon>
    </lineage>
</organism>
<gene>
    <name evidence="1" type="ORF">Tci_509254</name>
</gene>
<feature type="non-terminal residue" evidence="1">
    <location>
        <position position="1"/>
    </location>
</feature>
<comment type="caution">
    <text evidence="1">The sequence shown here is derived from an EMBL/GenBank/DDBJ whole genome shotgun (WGS) entry which is preliminary data.</text>
</comment>
<name>A0A699IDF3_TANCI</name>